<dbReference type="EMBL" id="CP020772">
    <property type="protein sequence ID" value="ARI77766.1"/>
    <property type="molecule type" value="Genomic_DNA"/>
</dbReference>
<protein>
    <recommendedName>
        <fullName evidence="1">SnoaL-like domain-containing protein</fullName>
    </recommendedName>
</protein>
<dbReference type="RefSeq" id="WP_085030227.1">
    <property type="nucleotide sequence ID" value="NZ_CP020772.1"/>
</dbReference>
<name>A0A1W5ZWQ4_9BACI</name>
<sequence length="133" mass="14809">MNNRGKEPEIICYDDCGNAPKKQLIKEFNIAFAKNEVAFIISCVSDDIQWNMVGDQVIQGKKAFSDSLQHMEGSPISKIHIKNIITHGRTGAADGTLFFNSGKQFHFCDIYTFTSAGKQAKIKELTSYIIEGT</sequence>
<evidence type="ECO:0000313" key="2">
    <source>
        <dbReference type="EMBL" id="ARI77766.1"/>
    </source>
</evidence>
<accession>A0A1W5ZWQ4</accession>
<dbReference type="Gene3D" id="3.10.450.50">
    <property type="match status" value="1"/>
</dbReference>
<keyword evidence="3" id="KW-1185">Reference proteome</keyword>
<feature type="domain" description="SnoaL-like" evidence="1">
    <location>
        <begin position="27"/>
        <end position="118"/>
    </location>
</feature>
<dbReference type="SUPFAM" id="SSF54427">
    <property type="entry name" value="NTF2-like"/>
    <property type="match status" value="1"/>
</dbReference>
<dbReference type="Proteomes" id="UP000192527">
    <property type="component" value="Chromosome"/>
</dbReference>
<organism evidence="2 3">
    <name type="scientific">Halobacillus mangrovi</name>
    <dbReference type="NCBI Taxonomy" id="402384"/>
    <lineage>
        <taxon>Bacteria</taxon>
        <taxon>Bacillati</taxon>
        <taxon>Bacillota</taxon>
        <taxon>Bacilli</taxon>
        <taxon>Bacillales</taxon>
        <taxon>Bacillaceae</taxon>
        <taxon>Halobacillus</taxon>
    </lineage>
</organism>
<dbReference type="InterPro" id="IPR032710">
    <property type="entry name" value="NTF2-like_dom_sf"/>
</dbReference>
<reference evidence="2 3" key="1">
    <citation type="submission" date="2017-04" db="EMBL/GenBank/DDBJ databases">
        <title>The whole genome sequencing and assembly of Halobacillus mangrovi strain.</title>
        <authorList>
            <person name="Lee S.-J."/>
            <person name="Park M.-K."/>
            <person name="Kim J.-Y."/>
            <person name="Lee Y.-J."/>
            <person name="Yi H."/>
            <person name="Bahn Y.-S."/>
            <person name="Kim J.F."/>
            <person name="Lee D.-W."/>
        </authorList>
    </citation>
    <scope>NUCLEOTIDE SEQUENCE [LARGE SCALE GENOMIC DNA]</scope>
    <source>
        <strain evidence="2 3">KTB 131</strain>
    </source>
</reference>
<dbReference type="KEGG" id="hmn:HM131_13305"/>
<dbReference type="STRING" id="402384.HM131_13305"/>
<dbReference type="Pfam" id="PF12680">
    <property type="entry name" value="SnoaL_2"/>
    <property type="match status" value="1"/>
</dbReference>
<evidence type="ECO:0000313" key="3">
    <source>
        <dbReference type="Proteomes" id="UP000192527"/>
    </source>
</evidence>
<dbReference type="AlphaFoldDB" id="A0A1W5ZWQ4"/>
<proteinExistence type="predicted"/>
<dbReference type="OrthoDB" id="6692273at2"/>
<gene>
    <name evidence="2" type="ORF">HM131_13305</name>
</gene>
<dbReference type="InterPro" id="IPR037401">
    <property type="entry name" value="SnoaL-like"/>
</dbReference>
<evidence type="ECO:0000259" key="1">
    <source>
        <dbReference type="Pfam" id="PF12680"/>
    </source>
</evidence>